<dbReference type="AlphaFoldDB" id="A0A392VBG7"/>
<proteinExistence type="predicted"/>
<reference evidence="2 3" key="1">
    <citation type="journal article" date="2018" name="Front. Plant Sci.">
        <title>Red Clover (Trifolium pratense) and Zigzag Clover (T. medium) - A Picture of Genomic Similarities and Differences.</title>
        <authorList>
            <person name="Dluhosova J."/>
            <person name="Istvanek J."/>
            <person name="Nedelnik J."/>
            <person name="Repkova J."/>
        </authorList>
    </citation>
    <scope>NUCLEOTIDE SEQUENCE [LARGE SCALE GENOMIC DNA]</scope>
    <source>
        <strain evidence="3">cv. 10/8</strain>
        <tissue evidence="2">Leaf</tissue>
    </source>
</reference>
<protein>
    <submittedName>
        <fullName evidence="2">Uncharacterized protein</fullName>
    </submittedName>
</protein>
<keyword evidence="3" id="KW-1185">Reference proteome</keyword>
<feature type="non-terminal residue" evidence="2">
    <location>
        <position position="1"/>
    </location>
</feature>
<feature type="region of interest" description="Disordered" evidence="1">
    <location>
        <begin position="32"/>
        <end position="68"/>
    </location>
</feature>
<accession>A0A392VBG7</accession>
<comment type="caution">
    <text evidence="2">The sequence shown here is derived from an EMBL/GenBank/DDBJ whole genome shotgun (WGS) entry which is preliminary data.</text>
</comment>
<evidence type="ECO:0000313" key="2">
    <source>
        <dbReference type="EMBL" id="MCI85487.1"/>
    </source>
</evidence>
<sequence>ELRVQKRTKVNKSQPVNSALCEAQPCCAACMRQKPKPPQQGKHGRKAAQPGTRGCCAQDLPNSTPSAF</sequence>
<evidence type="ECO:0000256" key="1">
    <source>
        <dbReference type="SAM" id="MobiDB-lite"/>
    </source>
</evidence>
<dbReference type="EMBL" id="LXQA011116565">
    <property type="protein sequence ID" value="MCI85487.1"/>
    <property type="molecule type" value="Genomic_DNA"/>
</dbReference>
<organism evidence="2 3">
    <name type="scientific">Trifolium medium</name>
    <dbReference type="NCBI Taxonomy" id="97028"/>
    <lineage>
        <taxon>Eukaryota</taxon>
        <taxon>Viridiplantae</taxon>
        <taxon>Streptophyta</taxon>
        <taxon>Embryophyta</taxon>
        <taxon>Tracheophyta</taxon>
        <taxon>Spermatophyta</taxon>
        <taxon>Magnoliopsida</taxon>
        <taxon>eudicotyledons</taxon>
        <taxon>Gunneridae</taxon>
        <taxon>Pentapetalae</taxon>
        <taxon>rosids</taxon>
        <taxon>fabids</taxon>
        <taxon>Fabales</taxon>
        <taxon>Fabaceae</taxon>
        <taxon>Papilionoideae</taxon>
        <taxon>50 kb inversion clade</taxon>
        <taxon>NPAAA clade</taxon>
        <taxon>Hologalegina</taxon>
        <taxon>IRL clade</taxon>
        <taxon>Trifolieae</taxon>
        <taxon>Trifolium</taxon>
    </lineage>
</organism>
<name>A0A392VBG7_9FABA</name>
<dbReference type="Proteomes" id="UP000265520">
    <property type="component" value="Unassembled WGS sequence"/>
</dbReference>
<evidence type="ECO:0000313" key="3">
    <source>
        <dbReference type="Proteomes" id="UP000265520"/>
    </source>
</evidence>